<proteinExistence type="predicted"/>
<dbReference type="Gene3D" id="3.10.450.50">
    <property type="match status" value="1"/>
</dbReference>
<dbReference type="SUPFAM" id="SSF54427">
    <property type="entry name" value="NTF2-like"/>
    <property type="match status" value="1"/>
</dbReference>
<dbReference type="Proteomes" id="UP000694846">
    <property type="component" value="Unplaced"/>
</dbReference>
<dbReference type="RefSeq" id="XP_025417054.1">
    <property type="nucleotide sequence ID" value="XM_025561269.1"/>
</dbReference>
<protein>
    <submittedName>
        <fullName evidence="3">Uncharacterized protein LOC112688196</fullName>
    </submittedName>
</protein>
<sequence>MICNLGKTNVMAAEDIESTGRGFVTKYFDALMGKPNPSALRQLLNEQSVYVFAQYGHPDHEMYGMCLIGWFIKRMEYGKCTVIVRSVDTSARPHPEEFAVSSLCELMRPGKDVPLMFTQSFIIKRVP</sequence>
<dbReference type="InterPro" id="IPR002075">
    <property type="entry name" value="NTF2_dom"/>
</dbReference>
<dbReference type="Pfam" id="PF02136">
    <property type="entry name" value="NTF2"/>
    <property type="match status" value="1"/>
</dbReference>
<dbReference type="OrthoDB" id="6643214at2759"/>
<organism evidence="2 3">
    <name type="scientific">Sipha flava</name>
    <name type="common">yellow sugarcane aphid</name>
    <dbReference type="NCBI Taxonomy" id="143950"/>
    <lineage>
        <taxon>Eukaryota</taxon>
        <taxon>Metazoa</taxon>
        <taxon>Ecdysozoa</taxon>
        <taxon>Arthropoda</taxon>
        <taxon>Hexapoda</taxon>
        <taxon>Insecta</taxon>
        <taxon>Pterygota</taxon>
        <taxon>Neoptera</taxon>
        <taxon>Paraneoptera</taxon>
        <taxon>Hemiptera</taxon>
        <taxon>Sternorrhyncha</taxon>
        <taxon>Aphidomorpha</taxon>
        <taxon>Aphidoidea</taxon>
        <taxon>Aphididae</taxon>
        <taxon>Sipha</taxon>
    </lineage>
</organism>
<name>A0A8B8G1E1_9HEMI</name>
<keyword evidence="2" id="KW-1185">Reference proteome</keyword>
<evidence type="ECO:0000313" key="2">
    <source>
        <dbReference type="Proteomes" id="UP000694846"/>
    </source>
</evidence>
<dbReference type="GeneID" id="112688196"/>
<dbReference type="AlphaFoldDB" id="A0A8B8G1E1"/>
<feature type="domain" description="Nuclear transport factor 2" evidence="1">
    <location>
        <begin position="20"/>
        <end position="124"/>
    </location>
</feature>
<accession>A0A8B8G1E1</accession>
<evidence type="ECO:0000259" key="1">
    <source>
        <dbReference type="Pfam" id="PF02136"/>
    </source>
</evidence>
<dbReference type="InterPro" id="IPR032710">
    <property type="entry name" value="NTF2-like_dom_sf"/>
</dbReference>
<reference evidence="3" key="1">
    <citation type="submission" date="2025-08" db="UniProtKB">
        <authorList>
            <consortium name="RefSeq"/>
        </authorList>
    </citation>
    <scope>IDENTIFICATION</scope>
    <source>
        <tissue evidence="3">Whole body</tissue>
    </source>
</reference>
<evidence type="ECO:0000313" key="3">
    <source>
        <dbReference type="RefSeq" id="XP_025417054.1"/>
    </source>
</evidence>
<gene>
    <name evidence="3" type="primary">LOC112688196</name>
</gene>